<evidence type="ECO:0000256" key="9">
    <source>
        <dbReference type="ARBA" id="ARBA00023136"/>
    </source>
</evidence>
<evidence type="ECO:0000256" key="12">
    <source>
        <dbReference type="SAM" id="MobiDB-lite"/>
    </source>
</evidence>
<dbReference type="KEGG" id="kng:KNAG_0D02920"/>
<dbReference type="RefSeq" id="XP_022464287.1">
    <property type="nucleotide sequence ID" value="XM_022607720.1"/>
</dbReference>
<dbReference type="GeneID" id="34525730"/>
<keyword evidence="8" id="KW-0496">Mitochondrion</keyword>
<evidence type="ECO:0008006" key="15">
    <source>
        <dbReference type="Google" id="ProtNLM"/>
    </source>
</evidence>
<dbReference type="PANTHER" id="PTHR45788">
    <property type="entry name" value="SUCCINATE/FUMARATE MITOCHONDRIAL TRANSPORTER-RELATED"/>
    <property type="match status" value="1"/>
</dbReference>
<keyword evidence="6" id="KW-0999">Mitochondrion inner membrane</keyword>
<keyword evidence="4 10" id="KW-0812">Transmembrane</keyword>
<evidence type="ECO:0000256" key="5">
    <source>
        <dbReference type="ARBA" id="ARBA00022737"/>
    </source>
</evidence>
<dbReference type="Pfam" id="PF00153">
    <property type="entry name" value="Mito_carr"/>
    <property type="match status" value="2"/>
</dbReference>
<dbReference type="eggNOG" id="KOG0756">
    <property type="taxonomic scope" value="Eukaryota"/>
</dbReference>
<evidence type="ECO:0000256" key="2">
    <source>
        <dbReference type="ARBA" id="ARBA00006375"/>
    </source>
</evidence>
<organism evidence="13 14">
    <name type="scientific">Huiozyma naganishii (strain ATCC MYA-139 / BCRC 22969 / CBS 8797 / KCTC 17520 / NBRC 10181 / NCYC 3082 / Yp74L-3)</name>
    <name type="common">Yeast</name>
    <name type="synonym">Kazachstania naganishii</name>
    <dbReference type="NCBI Taxonomy" id="1071383"/>
    <lineage>
        <taxon>Eukaryota</taxon>
        <taxon>Fungi</taxon>
        <taxon>Dikarya</taxon>
        <taxon>Ascomycota</taxon>
        <taxon>Saccharomycotina</taxon>
        <taxon>Saccharomycetes</taxon>
        <taxon>Saccharomycetales</taxon>
        <taxon>Saccharomycetaceae</taxon>
        <taxon>Huiozyma</taxon>
    </lineage>
</organism>
<dbReference type="GO" id="GO:0005743">
    <property type="term" value="C:mitochondrial inner membrane"/>
    <property type="evidence" value="ECO:0007669"/>
    <property type="project" value="UniProtKB-SubCell"/>
</dbReference>
<dbReference type="HOGENOM" id="CLU_015166_5_1_1"/>
<dbReference type="Proteomes" id="UP000006310">
    <property type="component" value="Chromosome 4"/>
</dbReference>
<dbReference type="PRINTS" id="PR00926">
    <property type="entry name" value="MITOCARRIER"/>
</dbReference>
<accession>J7S711</accession>
<feature type="repeat" description="Solcar" evidence="10">
    <location>
        <begin position="95"/>
        <end position="221"/>
    </location>
</feature>
<proteinExistence type="inferred from homology"/>
<sequence>MREKGYKVQILAGSCAALFQTTVSQPFEFLKTGLQLRGVAHPLEGAAQLRTYFTGCSVLNVGAVLKTCLRFQAFDWACALLRDPAAPVASPLVGPRMLLASVLTGTAETVLVVPLESIKTTMIENALRRGETGPPIGSKLPDSGQSKPTFHSARSSGPAIALNDRWAPYDKTPSVGLLANVKEIYATRGVRGYFQGMFPTMWRQIGNSMVRFTTYSVLKQTVTQRGQPINETLAFAMGALSSLAVVTITQPLDVIKTRMQSRHARTEYRNSLNCCYRIFVQEGITTFWKGAVPRLFKVALSGGISFGIYEYVENLVYGFQNEGFLK</sequence>
<dbReference type="PROSITE" id="PS50920">
    <property type="entry name" value="SOLCAR"/>
    <property type="match status" value="2"/>
</dbReference>
<keyword evidence="7" id="KW-1133">Transmembrane helix</keyword>
<keyword evidence="5" id="KW-0677">Repeat</keyword>
<feature type="repeat" description="Solcar" evidence="10">
    <location>
        <begin position="229"/>
        <end position="315"/>
    </location>
</feature>
<reference evidence="13 14" key="1">
    <citation type="journal article" date="2011" name="Proc. Natl. Acad. Sci. U.S.A.">
        <title>Evolutionary erosion of yeast sex chromosomes by mating-type switching accidents.</title>
        <authorList>
            <person name="Gordon J.L."/>
            <person name="Armisen D."/>
            <person name="Proux-Wera E."/>
            <person name="Oheigeartaigh S.S."/>
            <person name="Byrne K.P."/>
            <person name="Wolfe K.H."/>
        </authorList>
    </citation>
    <scope>NUCLEOTIDE SEQUENCE [LARGE SCALE GENOMIC DNA]</scope>
    <source>
        <strain evidence="14">ATCC MYA-139 / BCRC 22969 / CBS 8797 / CCRC 22969 / KCTC 17520 / NBRC 10181 / NCYC 3082</strain>
    </source>
</reference>
<dbReference type="PANTHER" id="PTHR45788:SF5">
    <property type="entry name" value="AFR253WP"/>
    <property type="match status" value="1"/>
</dbReference>
<keyword evidence="3 11" id="KW-0813">Transport</keyword>
<feature type="compositionally biased region" description="Polar residues" evidence="12">
    <location>
        <begin position="143"/>
        <end position="154"/>
    </location>
</feature>
<reference evidence="14" key="2">
    <citation type="submission" date="2012-08" db="EMBL/GenBank/DDBJ databases">
        <title>Genome sequence of Kazachstania naganishii.</title>
        <authorList>
            <person name="Gordon J.L."/>
            <person name="Armisen D."/>
            <person name="Proux-Wera E."/>
            <person name="OhEigeartaigh S.S."/>
            <person name="Byrne K.P."/>
            <person name="Wolfe K.H."/>
        </authorList>
    </citation>
    <scope>NUCLEOTIDE SEQUENCE [LARGE SCALE GENOMIC DNA]</scope>
    <source>
        <strain evidence="14">ATCC MYA-139 / BCRC 22969 / CBS 8797 / CCRC 22969 / KCTC 17520 / NBRC 10181 / NCYC 3082</strain>
    </source>
</reference>
<dbReference type="SUPFAM" id="SSF103506">
    <property type="entry name" value="Mitochondrial carrier"/>
    <property type="match status" value="1"/>
</dbReference>
<gene>
    <name evidence="13" type="primary">KNAG0D02920</name>
    <name evidence="13" type="ordered locus">KNAG_0D02920</name>
</gene>
<evidence type="ECO:0000313" key="13">
    <source>
        <dbReference type="EMBL" id="CCK70041.1"/>
    </source>
</evidence>
<dbReference type="InterPro" id="IPR023395">
    <property type="entry name" value="MCP_dom_sf"/>
</dbReference>
<evidence type="ECO:0000256" key="8">
    <source>
        <dbReference type="ARBA" id="ARBA00023128"/>
    </source>
</evidence>
<dbReference type="InterPro" id="IPR002067">
    <property type="entry name" value="MCP"/>
</dbReference>
<dbReference type="EMBL" id="HE978317">
    <property type="protein sequence ID" value="CCK70041.1"/>
    <property type="molecule type" value="Genomic_DNA"/>
</dbReference>
<evidence type="ECO:0000256" key="11">
    <source>
        <dbReference type="RuleBase" id="RU000488"/>
    </source>
</evidence>
<feature type="region of interest" description="Disordered" evidence="12">
    <location>
        <begin position="129"/>
        <end position="154"/>
    </location>
</feature>
<keyword evidence="9 10" id="KW-0472">Membrane</keyword>
<name>J7S711_HUIN7</name>
<dbReference type="STRING" id="1071383.J7S711"/>
<evidence type="ECO:0000256" key="1">
    <source>
        <dbReference type="ARBA" id="ARBA00004448"/>
    </source>
</evidence>
<comment type="subcellular location">
    <subcellularLocation>
        <location evidence="1">Mitochondrion inner membrane</location>
        <topology evidence="1">Multi-pass membrane protein</topology>
    </subcellularLocation>
</comment>
<dbReference type="OrthoDB" id="44467at2759"/>
<dbReference type="InterPro" id="IPR018108">
    <property type="entry name" value="MCP_transmembrane"/>
</dbReference>
<comment type="similarity">
    <text evidence="2 11">Belongs to the mitochondrial carrier (TC 2.A.29) family.</text>
</comment>
<protein>
    <recommendedName>
        <fullName evidence="15">Mitochondrial carrier protein</fullName>
    </recommendedName>
</protein>
<evidence type="ECO:0000313" key="14">
    <source>
        <dbReference type="Proteomes" id="UP000006310"/>
    </source>
</evidence>
<dbReference type="GO" id="GO:0006843">
    <property type="term" value="P:mitochondrial citrate transmembrane transport"/>
    <property type="evidence" value="ECO:0007669"/>
    <property type="project" value="TreeGrafter"/>
</dbReference>
<evidence type="ECO:0000256" key="3">
    <source>
        <dbReference type="ARBA" id="ARBA00022448"/>
    </source>
</evidence>
<evidence type="ECO:0000256" key="7">
    <source>
        <dbReference type="ARBA" id="ARBA00022989"/>
    </source>
</evidence>
<dbReference type="Gene3D" id="1.50.40.10">
    <property type="entry name" value="Mitochondrial carrier domain"/>
    <property type="match status" value="1"/>
</dbReference>
<dbReference type="GO" id="GO:0071913">
    <property type="term" value="F:citrate secondary active transmembrane transporter activity"/>
    <property type="evidence" value="ECO:0007669"/>
    <property type="project" value="TreeGrafter"/>
</dbReference>
<evidence type="ECO:0000256" key="6">
    <source>
        <dbReference type="ARBA" id="ARBA00022792"/>
    </source>
</evidence>
<keyword evidence="14" id="KW-1185">Reference proteome</keyword>
<evidence type="ECO:0000256" key="10">
    <source>
        <dbReference type="PROSITE-ProRule" id="PRU00282"/>
    </source>
</evidence>
<dbReference type="OMA" id="TRMQSKY"/>
<dbReference type="AlphaFoldDB" id="J7S711"/>
<evidence type="ECO:0000256" key="4">
    <source>
        <dbReference type="ARBA" id="ARBA00022692"/>
    </source>
</evidence>
<dbReference type="InterPro" id="IPR049563">
    <property type="entry name" value="TXTP-like"/>
</dbReference>